<accession>A0A194Q2Y4</accession>
<dbReference type="GO" id="GO:0004519">
    <property type="term" value="F:endonuclease activity"/>
    <property type="evidence" value="ECO:0007669"/>
    <property type="project" value="InterPro"/>
</dbReference>
<evidence type="ECO:0000313" key="1">
    <source>
        <dbReference type="EMBL" id="KPI99698.1"/>
    </source>
</evidence>
<gene>
    <name evidence="1" type="ORF">RR46_02612</name>
</gene>
<dbReference type="Pfam" id="PF04031">
    <property type="entry name" value="Las1"/>
    <property type="match status" value="1"/>
</dbReference>
<dbReference type="Proteomes" id="UP000053268">
    <property type="component" value="Unassembled WGS sequence"/>
</dbReference>
<dbReference type="GO" id="GO:0000470">
    <property type="term" value="P:maturation of LSU-rRNA"/>
    <property type="evidence" value="ECO:0007669"/>
    <property type="project" value="TreeGrafter"/>
</dbReference>
<dbReference type="InterPro" id="IPR007174">
    <property type="entry name" value="Las1"/>
</dbReference>
<organism evidence="1 2">
    <name type="scientific">Papilio xuthus</name>
    <name type="common">Asian swallowtail butterfly</name>
    <dbReference type="NCBI Taxonomy" id="66420"/>
    <lineage>
        <taxon>Eukaryota</taxon>
        <taxon>Metazoa</taxon>
        <taxon>Ecdysozoa</taxon>
        <taxon>Arthropoda</taxon>
        <taxon>Hexapoda</taxon>
        <taxon>Insecta</taxon>
        <taxon>Pterygota</taxon>
        <taxon>Neoptera</taxon>
        <taxon>Endopterygota</taxon>
        <taxon>Lepidoptera</taxon>
        <taxon>Glossata</taxon>
        <taxon>Ditrysia</taxon>
        <taxon>Papilionoidea</taxon>
        <taxon>Papilionidae</taxon>
        <taxon>Papilioninae</taxon>
        <taxon>Papilio</taxon>
    </lineage>
</organism>
<sequence length="574" mass="66453">MSDYYNIVPWFDSKEWNKVYMDIYSPSSTELTKEDALELLRVWKARSCILPSGIESTLTLLEVSIQDIKSFDAVGEQIMRLAYSTALMRFVNHMLDSQTSKGSSLYKAAQNLGVPDWMIDLRHETAHGNVLPSIELLREATTIGFEWLKVNYWDKHKEIVKDYICGYNYLKNDEQKRVCILMNFCFTLSICAHTKLKIKKLADIPDKSIRKSMIKDIQELFGDSVNLSNLKKVTILSLINLINTHSKRLLKSENTDTLVTEALLGKDSLFLSMDLFNFLNEHGSRKQYSLSKHYVHCFEILLTYLHTNDLLDNFVIELMTITQNCEFSSQKRRLAALWTSEILKALKKSSQFVKRMNNQKRRLAALWTSEILKALKKSSQFVKRMNKNSSHYMEKKKKSELKSLFYHWFPNERGCGLLLDLFMPIPKNLTSINRIRPFLSTYNVYLTYFIKDILNILEPPLPAEISEKICDLTTIIASPMKEFDKKEPNKVFTVFDVKVATDKHFANKVDEEIEMYANAPDSPNEPITCGIWKLEIFENHYWSKCPIGKVPASLQVLPGTTDKEINEPMDIETS</sequence>
<dbReference type="GO" id="GO:0000460">
    <property type="term" value="P:maturation of 5.8S rRNA"/>
    <property type="evidence" value="ECO:0007669"/>
    <property type="project" value="TreeGrafter"/>
</dbReference>
<dbReference type="EMBL" id="KQ459564">
    <property type="protein sequence ID" value="KPI99698.1"/>
    <property type="molecule type" value="Genomic_DNA"/>
</dbReference>
<dbReference type="GO" id="GO:0090730">
    <property type="term" value="C:Las1 complex"/>
    <property type="evidence" value="ECO:0007669"/>
    <property type="project" value="InterPro"/>
</dbReference>
<name>A0A194Q2Y4_PAPXU</name>
<keyword evidence="2" id="KW-1185">Reference proteome</keyword>
<protein>
    <submittedName>
        <fullName evidence="1">Protein LAS1-like</fullName>
    </submittedName>
</protein>
<evidence type="ECO:0000313" key="2">
    <source>
        <dbReference type="Proteomes" id="UP000053268"/>
    </source>
</evidence>
<dbReference type="PANTHER" id="PTHR15002:SF0">
    <property type="entry name" value="RIBOSOMAL BIOGENESIS PROTEIN LAS1L"/>
    <property type="match status" value="1"/>
</dbReference>
<reference evidence="1 2" key="1">
    <citation type="journal article" date="2015" name="Nat. Commun.">
        <title>Outbred genome sequencing and CRISPR/Cas9 gene editing in butterflies.</title>
        <authorList>
            <person name="Li X."/>
            <person name="Fan D."/>
            <person name="Zhang W."/>
            <person name="Liu G."/>
            <person name="Zhang L."/>
            <person name="Zhao L."/>
            <person name="Fang X."/>
            <person name="Chen L."/>
            <person name="Dong Y."/>
            <person name="Chen Y."/>
            <person name="Ding Y."/>
            <person name="Zhao R."/>
            <person name="Feng M."/>
            <person name="Zhu Y."/>
            <person name="Feng Y."/>
            <person name="Jiang X."/>
            <person name="Zhu D."/>
            <person name="Xiang H."/>
            <person name="Feng X."/>
            <person name="Li S."/>
            <person name="Wang J."/>
            <person name="Zhang G."/>
            <person name="Kronforst M.R."/>
            <person name="Wang W."/>
        </authorList>
    </citation>
    <scope>NUCLEOTIDE SEQUENCE [LARGE SCALE GENOMIC DNA]</scope>
    <source>
        <strain evidence="1">Ya'a_city_454_Px</strain>
        <tissue evidence="1">Whole body</tissue>
    </source>
</reference>
<proteinExistence type="predicted"/>
<dbReference type="AlphaFoldDB" id="A0A194Q2Y4"/>
<dbReference type="STRING" id="66420.A0A194Q2Y4"/>
<dbReference type="GO" id="GO:0030687">
    <property type="term" value="C:preribosome, large subunit precursor"/>
    <property type="evidence" value="ECO:0007669"/>
    <property type="project" value="TreeGrafter"/>
</dbReference>
<dbReference type="PANTHER" id="PTHR15002">
    <property type="entry name" value="RIBOSOMAL BIOGENESIS PROTEIN LAS1L"/>
    <property type="match status" value="1"/>
</dbReference>